<keyword evidence="9" id="KW-0560">Oxidoreductase</keyword>
<feature type="compositionally biased region" description="Basic and acidic residues" evidence="14">
    <location>
        <begin position="715"/>
        <end position="725"/>
    </location>
</feature>
<organism evidence="17 18">
    <name type="scientific">Lactarius akahatsu</name>
    <dbReference type="NCBI Taxonomy" id="416441"/>
    <lineage>
        <taxon>Eukaryota</taxon>
        <taxon>Fungi</taxon>
        <taxon>Dikarya</taxon>
        <taxon>Basidiomycota</taxon>
        <taxon>Agaricomycotina</taxon>
        <taxon>Agaricomycetes</taxon>
        <taxon>Russulales</taxon>
        <taxon>Russulaceae</taxon>
        <taxon>Lactarius</taxon>
    </lineage>
</organism>
<dbReference type="InterPro" id="IPR017927">
    <property type="entry name" value="FAD-bd_FR_type"/>
</dbReference>
<evidence type="ECO:0000256" key="5">
    <source>
        <dbReference type="ARBA" id="ARBA00022475"/>
    </source>
</evidence>
<dbReference type="EMBL" id="JAKELL010000001">
    <property type="protein sequence ID" value="KAH9001145.1"/>
    <property type="molecule type" value="Genomic_DNA"/>
</dbReference>
<sequence>MSTLPSSSQQYGPNPTTPAFADDTDWFTAYLEIHALSEASWRYAYIFWLAIGSVTLTFTALRLFALQSGRLGAYWSKWSLRRRTWRKKHSLAQARKSGQPHKQPRLLPSNVELLCLVSLITACLVATFVGPDYIAPTNDFVKRLMARDITAYKPQYTIQKAWWTSGGRAGLMSFALFPLCVLFALKRPPFAIFAISFLTDIHFDKLMWLHRWTGRFVWAMVTLHAVLWSVQLANDTRSGTGKVAYVYAWQFPRFIYAWTAYILLTLLVLLSLGPIREKHYEIFYAFHVILVPSTIVMSALHHPPLWWWCWFALLLWAGERTWRATNWMYVNGFLGSPVHVPPTTSSGLRLSTRGEVLEMRSASPDLESIDFSTDNKHYAKNIHRDSLSMYHSPDSERPHHSKHRSTSSTTSFLTPILPPFSVPIGYGHAEVLAGRTIRLRLIPPGQLTWAPGQHFLLCIPSVSRLVSHPFTCASVYDEQKPGDDGRMITFLIRARNGWTKNLWTTVVSLLADGRRHPAQECPGTLPSSGVLLRTWVDGPFGSPVRTNWGLYSSAVIISGGSGVSFGISVLEFLCLCMAGRDGRDLGGNVGKVSAMRRIRFIWILRDFAHMQWCASVLHRCRSLVPRESLQLDLFVTNFNPSVPLGYNDIGNSTSPGDRDSIALPSVSEGHGASFDEDGFIDDQIPDDFVDLSYYTGEYNETGELGHEEHRLDLTNFDGEHDDRMPGETSLNRTLKKEGTIRRALTRKARARRRGKPSLEEKPVPESRRPPDSPMFNAETNYLLDSPVHPLRNPPGPSADTSAKRRSYPKPASLSLPSVPTTPLPPSLGDWDTPSPRDRLMDGSLDWDRKRVSSTFSQMSSSLQPLVREAPKGVELEVGDQEMRDVRIMTEFARPGRPKIDSILKDEAGRTSGRVVVACCGPATLNAVVRKAVAAQISPSRIRRGDYGGSIDLVVEDFSY</sequence>
<keyword evidence="11 15" id="KW-0472">Membrane</keyword>
<dbReference type="InterPro" id="IPR013121">
    <property type="entry name" value="Fe_red_NAD-bd_6"/>
</dbReference>
<evidence type="ECO:0000313" key="18">
    <source>
        <dbReference type="Proteomes" id="UP001201163"/>
    </source>
</evidence>
<dbReference type="GO" id="GO:0006826">
    <property type="term" value="P:iron ion transport"/>
    <property type="evidence" value="ECO:0007669"/>
    <property type="project" value="TreeGrafter"/>
</dbReference>
<dbReference type="GO" id="GO:0052851">
    <property type="term" value="F:ferric-chelate reductase (NADPH) activity"/>
    <property type="evidence" value="ECO:0007669"/>
    <property type="project" value="UniProtKB-EC"/>
</dbReference>
<keyword evidence="6 15" id="KW-0812">Transmembrane</keyword>
<comment type="caution">
    <text evidence="17">The sequence shown here is derived from an EMBL/GenBank/DDBJ whole genome shotgun (WGS) entry which is preliminary data.</text>
</comment>
<comment type="similarity">
    <text evidence="2">Belongs to the ferric reductase (FRE) family.</text>
</comment>
<dbReference type="Pfam" id="PF08030">
    <property type="entry name" value="NAD_binding_6"/>
    <property type="match status" value="1"/>
</dbReference>
<evidence type="ECO:0000256" key="6">
    <source>
        <dbReference type="ARBA" id="ARBA00022692"/>
    </source>
</evidence>
<dbReference type="InterPro" id="IPR051410">
    <property type="entry name" value="Ferric/Cupric_Reductase"/>
</dbReference>
<dbReference type="InterPro" id="IPR013130">
    <property type="entry name" value="Fe3_Rdtase_TM_dom"/>
</dbReference>
<evidence type="ECO:0000256" key="4">
    <source>
        <dbReference type="ARBA" id="ARBA00022448"/>
    </source>
</evidence>
<evidence type="ECO:0000256" key="9">
    <source>
        <dbReference type="ARBA" id="ARBA00023002"/>
    </source>
</evidence>
<evidence type="ECO:0000256" key="1">
    <source>
        <dbReference type="ARBA" id="ARBA00004651"/>
    </source>
</evidence>
<keyword evidence="18" id="KW-1185">Reference proteome</keyword>
<dbReference type="EC" id="1.16.1.9" evidence="3"/>
<keyword evidence="7" id="KW-0249">Electron transport</keyword>
<feature type="transmembrane region" description="Helical" evidence="15">
    <location>
        <begin position="171"/>
        <end position="195"/>
    </location>
</feature>
<proteinExistence type="inferred from homology"/>
<name>A0AAD4LUA3_9AGAM</name>
<keyword evidence="12" id="KW-0325">Glycoprotein</keyword>
<evidence type="ECO:0000256" key="15">
    <source>
        <dbReference type="SAM" id="Phobius"/>
    </source>
</evidence>
<dbReference type="Proteomes" id="UP001201163">
    <property type="component" value="Unassembled WGS sequence"/>
</dbReference>
<evidence type="ECO:0000256" key="7">
    <source>
        <dbReference type="ARBA" id="ARBA00022982"/>
    </source>
</evidence>
<feature type="transmembrane region" description="Helical" evidence="15">
    <location>
        <begin position="254"/>
        <end position="275"/>
    </location>
</feature>
<keyword evidence="5" id="KW-1003">Cell membrane</keyword>
<comment type="catalytic activity">
    <reaction evidence="13">
        <text>2 a Fe(II)-siderophore + NADP(+) + H(+) = 2 a Fe(III)-siderophore + NADPH</text>
        <dbReference type="Rhea" id="RHEA:28795"/>
        <dbReference type="Rhea" id="RHEA-COMP:11342"/>
        <dbReference type="Rhea" id="RHEA-COMP:11344"/>
        <dbReference type="ChEBI" id="CHEBI:15378"/>
        <dbReference type="ChEBI" id="CHEBI:29033"/>
        <dbReference type="ChEBI" id="CHEBI:29034"/>
        <dbReference type="ChEBI" id="CHEBI:57783"/>
        <dbReference type="ChEBI" id="CHEBI:58349"/>
        <dbReference type="EC" id="1.16.1.9"/>
    </reaction>
</comment>
<evidence type="ECO:0000256" key="10">
    <source>
        <dbReference type="ARBA" id="ARBA00023065"/>
    </source>
</evidence>
<feature type="compositionally biased region" description="Basic and acidic residues" evidence="14">
    <location>
        <begin position="756"/>
        <end position="770"/>
    </location>
</feature>
<dbReference type="GO" id="GO:0015677">
    <property type="term" value="P:copper ion import"/>
    <property type="evidence" value="ECO:0007669"/>
    <property type="project" value="TreeGrafter"/>
</dbReference>
<evidence type="ECO:0000259" key="16">
    <source>
        <dbReference type="PROSITE" id="PS51384"/>
    </source>
</evidence>
<dbReference type="PANTHER" id="PTHR32361">
    <property type="entry name" value="FERRIC/CUPRIC REDUCTASE TRANSMEMBRANE COMPONENT"/>
    <property type="match status" value="1"/>
</dbReference>
<dbReference type="SFLD" id="SFLDS00052">
    <property type="entry name" value="Ferric_Reductase_Domain"/>
    <property type="match status" value="2"/>
</dbReference>
<dbReference type="PROSITE" id="PS51384">
    <property type="entry name" value="FAD_FR"/>
    <property type="match status" value="1"/>
</dbReference>
<accession>A0AAD4LUA3</accession>
<evidence type="ECO:0000313" key="17">
    <source>
        <dbReference type="EMBL" id="KAH9001145.1"/>
    </source>
</evidence>
<dbReference type="InterPro" id="IPR039261">
    <property type="entry name" value="FNR_nucleotide-bd"/>
</dbReference>
<evidence type="ECO:0000256" key="11">
    <source>
        <dbReference type="ARBA" id="ARBA00023136"/>
    </source>
</evidence>
<dbReference type="GO" id="GO:0006879">
    <property type="term" value="P:intracellular iron ion homeostasis"/>
    <property type="evidence" value="ECO:0007669"/>
    <property type="project" value="TreeGrafter"/>
</dbReference>
<feature type="transmembrane region" description="Helical" evidence="15">
    <location>
        <begin position="216"/>
        <end position="234"/>
    </location>
</feature>
<feature type="transmembrane region" description="Helical" evidence="15">
    <location>
        <begin position="111"/>
        <end position="130"/>
    </location>
</feature>
<feature type="region of interest" description="Disordered" evidence="14">
    <location>
        <begin position="390"/>
        <end position="410"/>
    </location>
</feature>
<evidence type="ECO:0000256" key="8">
    <source>
        <dbReference type="ARBA" id="ARBA00022989"/>
    </source>
</evidence>
<feature type="domain" description="FAD-binding FR-type" evidence="16">
    <location>
        <begin position="417"/>
        <end position="546"/>
    </location>
</feature>
<keyword evidence="10" id="KW-0406">Ion transport</keyword>
<keyword evidence="8 15" id="KW-1133">Transmembrane helix</keyword>
<dbReference type="InterPro" id="IPR017938">
    <property type="entry name" value="Riboflavin_synthase-like_b-brl"/>
</dbReference>
<protein>
    <recommendedName>
        <fullName evidence="3">ferric-chelate reductase (NADPH)</fullName>
        <ecNumber evidence="3">1.16.1.9</ecNumber>
    </recommendedName>
</protein>
<evidence type="ECO:0000256" key="14">
    <source>
        <dbReference type="SAM" id="MobiDB-lite"/>
    </source>
</evidence>
<dbReference type="Gene3D" id="3.40.50.80">
    <property type="entry name" value="Nucleotide-binding domain of ferredoxin-NADP reductase (FNR) module"/>
    <property type="match status" value="2"/>
</dbReference>
<feature type="transmembrane region" description="Helical" evidence="15">
    <location>
        <begin position="45"/>
        <end position="65"/>
    </location>
</feature>
<dbReference type="CDD" id="cd06186">
    <property type="entry name" value="NOX_Duox_like_FAD_NADP"/>
    <property type="match status" value="1"/>
</dbReference>
<evidence type="ECO:0000256" key="13">
    <source>
        <dbReference type="ARBA" id="ARBA00048483"/>
    </source>
</evidence>
<dbReference type="Pfam" id="PF01794">
    <property type="entry name" value="Ferric_reduct"/>
    <property type="match status" value="1"/>
</dbReference>
<reference evidence="17" key="1">
    <citation type="submission" date="2022-01" db="EMBL/GenBank/DDBJ databases">
        <title>Comparative genomics reveals a dynamic genome evolution in the ectomycorrhizal milk-cap (Lactarius) mushrooms.</title>
        <authorList>
            <consortium name="DOE Joint Genome Institute"/>
            <person name="Lebreton A."/>
            <person name="Tang N."/>
            <person name="Kuo A."/>
            <person name="LaButti K."/>
            <person name="Drula E."/>
            <person name="Barry K."/>
            <person name="Clum A."/>
            <person name="Lipzen A."/>
            <person name="Mousain D."/>
            <person name="Ng V."/>
            <person name="Wang R."/>
            <person name="Wang X."/>
            <person name="Dai Y."/>
            <person name="Henrissat B."/>
            <person name="Grigoriev I.V."/>
            <person name="Guerin-Laguette A."/>
            <person name="Yu F."/>
            <person name="Martin F.M."/>
        </authorList>
    </citation>
    <scope>NUCLEOTIDE SEQUENCE</scope>
    <source>
        <strain evidence="17">QP</strain>
    </source>
</reference>
<evidence type="ECO:0000256" key="3">
    <source>
        <dbReference type="ARBA" id="ARBA00012668"/>
    </source>
</evidence>
<dbReference type="PANTHER" id="PTHR32361:SF9">
    <property type="entry name" value="FERRIC REDUCTASE TRANSMEMBRANE COMPONENT 3-RELATED"/>
    <property type="match status" value="1"/>
</dbReference>
<evidence type="ECO:0000256" key="2">
    <source>
        <dbReference type="ARBA" id="ARBA00006278"/>
    </source>
</evidence>
<evidence type="ECO:0000256" key="12">
    <source>
        <dbReference type="ARBA" id="ARBA00023180"/>
    </source>
</evidence>
<feature type="compositionally biased region" description="Basic residues" evidence="14">
    <location>
        <begin position="743"/>
        <end position="755"/>
    </location>
</feature>
<feature type="region of interest" description="Disordered" evidence="14">
    <location>
        <begin position="715"/>
        <end position="836"/>
    </location>
</feature>
<keyword evidence="4" id="KW-0813">Transport</keyword>
<gene>
    <name evidence="17" type="ORF">EDB92DRAFT_19330</name>
</gene>
<dbReference type="AlphaFoldDB" id="A0AAD4LUA3"/>
<comment type="subcellular location">
    <subcellularLocation>
        <location evidence="1">Cell membrane</location>
        <topology evidence="1">Multi-pass membrane protein</topology>
    </subcellularLocation>
</comment>
<dbReference type="InterPro" id="IPR013112">
    <property type="entry name" value="FAD-bd_8"/>
</dbReference>
<dbReference type="Pfam" id="PF08022">
    <property type="entry name" value="FAD_binding_8"/>
    <property type="match status" value="1"/>
</dbReference>
<dbReference type="SUPFAM" id="SSF63380">
    <property type="entry name" value="Riboflavin synthase domain-like"/>
    <property type="match status" value="1"/>
</dbReference>
<dbReference type="GO" id="GO:0005886">
    <property type="term" value="C:plasma membrane"/>
    <property type="evidence" value="ECO:0007669"/>
    <property type="project" value="UniProtKB-SubCell"/>
</dbReference>
<feature type="transmembrane region" description="Helical" evidence="15">
    <location>
        <begin position="282"/>
        <end position="299"/>
    </location>
</feature>